<dbReference type="AlphaFoldDB" id="A0A8D8XHZ3"/>
<organism evidence="1">
    <name type="scientific">Cacopsylla melanoneura</name>
    <dbReference type="NCBI Taxonomy" id="428564"/>
    <lineage>
        <taxon>Eukaryota</taxon>
        <taxon>Metazoa</taxon>
        <taxon>Ecdysozoa</taxon>
        <taxon>Arthropoda</taxon>
        <taxon>Hexapoda</taxon>
        <taxon>Insecta</taxon>
        <taxon>Pterygota</taxon>
        <taxon>Neoptera</taxon>
        <taxon>Paraneoptera</taxon>
        <taxon>Hemiptera</taxon>
        <taxon>Sternorrhyncha</taxon>
        <taxon>Psylloidea</taxon>
        <taxon>Psyllidae</taxon>
        <taxon>Psyllinae</taxon>
        <taxon>Cacopsylla</taxon>
    </lineage>
</organism>
<protein>
    <submittedName>
        <fullName evidence="1">Uncharacterized protein</fullName>
    </submittedName>
</protein>
<dbReference type="EMBL" id="HBUF01324591">
    <property type="protein sequence ID" value="CAG6695644.1"/>
    <property type="molecule type" value="Transcribed_RNA"/>
</dbReference>
<evidence type="ECO:0000313" key="1">
    <source>
        <dbReference type="EMBL" id="CAG6695644.1"/>
    </source>
</evidence>
<sequence>MSTKPLLTSEHHLLISPALLQDVSPSSFILHRITWMCSTSFFTFPKSFCRLCILVRCQGFISGEVPLVVFRKKSQVLLIEAAVILDCTREKWTKMSAMDVCPR</sequence>
<accession>A0A8D8XHZ3</accession>
<reference evidence="1" key="1">
    <citation type="submission" date="2021-05" db="EMBL/GenBank/DDBJ databases">
        <authorList>
            <person name="Alioto T."/>
            <person name="Alioto T."/>
            <person name="Gomez Garrido J."/>
        </authorList>
    </citation>
    <scope>NUCLEOTIDE SEQUENCE</scope>
</reference>
<proteinExistence type="predicted"/>
<name>A0A8D8XHZ3_9HEMI</name>